<dbReference type="PANTHER" id="PTHR13887:SF41">
    <property type="entry name" value="THIOREDOXIN SUPERFAMILY PROTEIN"/>
    <property type="match status" value="1"/>
</dbReference>
<accession>A0A511N7T7</accession>
<keyword evidence="3" id="KW-1185">Reference proteome</keyword>
<evidence type="ECO:0000313" key="2">
    <source>
        <dbReference type="EMBL" id="GEM48903.1"/>
    </source>
</evidence>
<evidence type="ECO:0000259" key="1">
    <source>
        <dbReference type="Pfam" id="PF01323"/>
    </source>
</evidence>
<reference evidence="2 3" key="1">
    <citation type="submission" date="2019-07" db="EMBL/GenBank/DDBJ databases">
        <title>Whole genome shotgun sequence of Deinococcus cellulosilyticus NBRC 106333.</title>
        <authorList>
            <person name="Hosoyama A."/>
            <person name="Uohara A."/>
            <person name="Ohji S."/>
            <person name="Ichikawa N."/>
        </authorList>
    </citation>
    <scope>NUCLEOTIDE SEQUENCE [LARGE SCALE GENOMIC DNA]</scope>
    <source>
        <strain evidence="2 3">NBRC 106333</strain>
    </source>
</reference>
<dbReference type="InterPro" id="IPR001853">
    <property type="entry name" value="DSBA-like_thioredoxin_dom"/>
</dbReference>
<dbReference type="PANTHER" id="PTHR13887">
    <property type="entry name" value="GLUTATHIONE S-TRANSFERASE KAPPA"/>
    <property type="match status" value="1"/>
</dbReference>
<dbReference type="OrthoDB" id="69280at2"/>
<name>A0A511N7T7_DEIC1</name>
<proteinExistence type="predicted"/>
<dbReference type="Pfam" id="PF01323">
    <property type="entry name" value="DSBA"/>
    <property type="match status" value="1"/>
</dbReference>
<gene>
    <name evidence="2" type="ORF">DC3_45380</name>
</gene>
<dbReference type="EMBL" id="BJXB01000025">
    <property type="protein sequence ID" value="GEM48903.1"/>
    <property type="molecule type" value="Genomic_DNA"/>
</dbReference>
<dbReference type="Proteomes" id="UP000321306">
    <property type="component" value="Unassembled WGS sequence"/>
</dbReference>
<comment type="caution">
    <text evidence="2">The sequence shown here is derived from an EMBL/GenBank/DDBJ whole genome shotgun (WGS) entry which is preliminary data.</text>
</comment>
<protein>
    <recommendedName>
        <fullName evidence="1">DSBA-like thioredoxin domain-containing protein</fullName>
    </recommendedName>
</protein>
<organism evidence="2 3">
    <name type="scientific">Deinococcus cellulosilyticus (strain DSM 18568 / NBRC 106333 / KACC 11606 / 5516J-15)</name>
    <dbReference type="NCBI Taxonomy" id="1223518"/>
    <lineage>
        <taxon>Bacteria</taxon>
        <taxon>Thermotogati</taxon>
        <taxon>Deinococcota</taxon>
        <taxon>Deinococci</taxon>
        <taxon>Deinococcales</taxon>
        <taxon>Deinococcaceae</taxon>
        <taxon>Deinococcus</taxon>
    </lineage>
</organism>
<dbReference type="AlphaFoldDB" id="A0A511N7T7"/>
<dbReference type="Gene3D" id="3.40.30.10">
    <property type="entry name" value="Glutaredoxin"/>
    <property type="match status" value="1"/>
</dbReference>
<sequence>MITVFFDFSCPFAWRGLELAEVLRQHEGFEFELLHFSLEQHNHPENAANRFEPTWFAHQQPTEESKTLLSLLGSLAAKQQGAECHRAFVLELFRAHHQDRLSLRDPETLKTAAQRANLDLPRFEYDLHENRDALREELKEDLSDACRLKVFGTPTFVLESGDAAYFRFRELPETPETARALWDLYTQVLASEARIETVKKPR</sequence>
<dbReference type="RefSeq" id="WP_146888452.1">
    <property type="nucleotide sequence ID" value="NZ_BJXB01000025.1"/>
</dbReference>
<dbReference type="GO" id="GO:0016491">
    <property type="term" value="F:oxidoreductase activity"/>
    <property type="evidence" value="ECO:0007669"/>
    <property type="project" value="InterPro"/>
</dbReference>
<dbReference type="SUPFAM" id="SSF52833">
    <property type="entry name" value="Thioredoxin-like"/>
    <property type="match status" value="1"/>
</dbReference>
<feature type="domain" description="DSBA-like thioredoxin" evidence="1">
    <location>
        <begin position="2"/>
        <end position="159"/>
    </location>
</feature>
<evidence type="ECO:0000313" key="3">
    <source>
        <dbReference type="Proteomes" id="UP000321306"/>
    </source>
</evidence>
<dbReference type="InterPro" id="IPR036249">
    <property type="entry name" value="Thioredoxin-like_sf"/>
</dbReference>